<evidence type="ECO:0000256" key="1">
    <source>
        <dbReference type="SAM" id="Phobius"/>
    </source>
</evidence>
<feature type="transmembrane region" description="Helical" evidence="1">
    <location>
        <begin position="114"/>
        <end position="140"/>
    </location>
</feature>
<comment type="caution">
    <text evidence="2">The sequence shown here is derived from an EMBL/GenBank/DDBJ whole genome shotgun (WGS) entry which is preliminary data.</text>
</comment>
<keyword evidence="3" id="KW-1185">Reference proteome</keyword>
<organism evidence="2 3">
    <name type="scientific">Tilletia walkeri</name>
    <dbReference type="NCBI Taxonomy" id="117179"/>
    <lineage>
        <taxon>Eukaryota</taxon>
        <taxon>Fungi</taxon>
        <taxon>Dikarya</taxon>
        <taxon>Basidiomycota</taxon>
        <taxon>Ustilaginomycotina</taxon>
        <taxon>Exobasidiomycetes</taxon>
        <taxon>Tilletiales</taxon>
        <taxon>Tilletiaceae</taxon>
        <taxon>Tilletia</taxon>
    </lineage>
</organism>
<protein>
    <submittedName>
        <fullName evidence="2">Uncharacterized protein</fullName>
    </submittedName>
</protein>
<proteinExistence type="predicted"/>
<reference evidence="2" key="1">
    <citation type="submission" date="2016-04" db="EMBL/GenBank/DDBJ databases">
        <authorList>
            <person name="Nguyen H.D."/>
            <person name="Samba Siva P."/>
            <person name="Cullis J."/>
            <person name="Levesque C.A."/>
            <person name="Hambleton S."/>
        </authorList>
    </citation>
    <scope>NUCLEOTIDE SEQUENCE</scope>
    <source>
        <strain evidence="2">DAOMC 236422</strain>
    </source>
</reference>
<accession>A0A8X7N8S8</accession>
<feature type="transmembrane region" description="Helical" evidence="1">
    <location>
        <begin position="199"/>
        <end position="218"/>
    </location>
</feature>
<dbReference type="AlphaFoldDB" id="A0A8X7N8S8"/>
<feature type="transmembrane region" description="Helical" evidence="1">
    <location>
        <begin position="12"/>
        <end position="29"/>
    </location>
</feature>
<sequence>MHSGPPPTGYTFDIYFASMLAGLWFWDYANTVHFDFKLIYGRYPLRIASAAYLSMRILLTAALVVFFAVQQGFTRIDCGAAWISSVVFYVLTLMTGKGVYVCRAAAAWDHRPEVFIPILLLWLVLTAGGLVQIGAFKFVSTHANPLRWMCIPVRSNLAPTRWYICGGMLFDALIAGLTLMKLYQASNIPLLNLVFRDAWVFGLCSILPSLSCLIALHFSEPGTVFTIFLPLALVTDVILASYAYRSAFHAGAKMLQSGSKSAIRASEDSVLNGEVLTANALRQLAFRMGTVTVDMGQEPEAPGHTGAAERSYLPGKLSRVHHDSSPPFAACTGSLGHRASEDKGNLGGSLTCLPAHPQAAVRKRGSSDVRGVRVGINVSVDVEIPDSASVAELDKAMLDRLSRVKSFQ</sequence>
<keyword evidence="1" id="KW-0812">Transmembrane</keyword>
<feature type="transmembrane region" description="Helical" evidence="1">
    <location>
        <begin position="224"/>
        <end position="244"/>
    </location>
</feature>
<feature type="transmembrane region" description="Helical" evidence="1">
    <location>
        <begin position="50"/>
        <end position="69"/>
    </location>
</feature>
<dbReference type="EMBL" id="LWDG02000099">
    <property type="protein sequence ID" value="KAE8269326.1"/>
    <property type="molecule type" value="Genomic_DNA"/>
</dbReference>
<gene>
    <name evidence="2" type="ORF">A4X09_0g3012</name>
</gene>
<evidence type="ECO:0000313" key="2">
    <source>
        <dbReference type="EMBL" id="KAE8269326.1"/>
    </source>
</evidence>
<name>A0A8X7N8S8_9BASI</name>
<feature type="transmembrane region" description="Helical" evidence="1">
    <location>
        <begin position="81"/>
        <end position="102"/>
    </location>
</feature>
<dbReference type="Proteomes" id="UP000078113">
    <property type="component" value="Unassembled WGS sequence"/>
</dbReference>
<reference evidence="2" key="2">
    <citation type="journal article" date="2019" name="IMA Fungus">
        <title>Genome sequencing and comparison of five Tilletia species to identify candidate genes for the detection of regulated species infecting wheat.</title>
        <authorList>
            <person name="Nguyen H.D.T."/>
            <person name="Sultana T."/>
            <person name="Kesanakurti P."/>
            <person name="Hambleton S."/>
        </authorList>
    </citation>
    <scope>NUCLEOTIDE SEQUENCE</scope>
    <source>
        <strain evidence="2">DAOMC 236422</strain>
    </source>
</reference>
<feature type="transmembrane region" description="Helical" evidence="1">
    <location>
        <begin position="160"/>
        <end position="179"/>
    </location>
</feature>
<keyword evidence="1" id="KW-1133">Transmembrane helix</keyword>
<keyword evidence="1" id="KW-0472">Membrane</keyword>
<evidence type="ECO:0000313" key="3">
    <source>
        <dbReference type="Proteomes" id="UP000078113"/>
    </source>
</evidence>